<protein>
    <recommendedName>
        <fullName evidence="3">2-keto-3-deoxygluconate kinase</fullName>
    </recommendedName>
</protein>
<proteinExistence type="predicted"/>
<name>U3BPU1_VIBPR</name>
<sequence>MLTLTYQIDIDAEPARIWQVLTELELYRKWATAFSPQSQFHGEWREGEHIAFFDPGLGGTRAVIDKIDVDRAIQIHHIAVFNPEHIIDIDSDSARKWIGSSESYEIIRQGDRAVLEVTIVTHPDFITMFNDGWEKALPKIKALSEE</sequence>
<organism evidence="1 2">
    <name type="scientific">Vibrio proteolyticus NBRC 13287</name>
    <dbReference type="NCBI Taxonomy" id="1219065"/>
    <lineage>
        <taxon>Bacteria</taxon>
        <taxon>Pseudomonadati</taxon>
        <taxon>Pseudomonadota</taxon>
        <taxon>Gammaproteobacteria</taxon>
        <taxon>Vibrionales</taxon>
        <taxon>Vibrionaceae</taxon>
        <taxon>Vibrio</taxon>
    </lineage>
</organism>
<dbReference type="CDD" id="cd07814">
    <property type="entry name" value="SRPBCC_CalC_Aha1-like"/>
    <property type="match status" value="1"/>
</dbReference>
<dbReference type="eggNOG" id="COG3832">
    <property type="taxonomic scope" value="Bacteria"/>
</dbReference>
<evidence type="ECO:0000313" key="1">
    <source>
        <dbReference type="EMBL" id="GAD68563.1"/>
    </source>
</evidence>
<dbReference type="Proteomes" id="UP000016570">
    <property type="component" value="Unassembled WGS sequence"/>
</dbReference>
<evidence type="ECO:0008006" key="3">
    <source>
        <dbReference type="Google" id="ProtNLM"/>
    </source>
</evidence>
<gene>
    <name evidence="1" type="ORF">VPR01S_17_00120</name>
</gene>
<dbReference type="Gene3D" id="3.30.530.20">
    <property type="match status" value="1"/>
</dbReference>
<accession>U3BPU1</accession>
<dbReference type="SUPFAM" id="SSF55961">
    <property type="entry name" value="Bet v1-like"/>
    <property type="match status" value="1"/>
</dbReference>
<dbReference type="AlphaFoldDB" id="U3BPU1"/>
<dbReference type="RefSeq" id="WP_021706532.1">
    <property type="nucleotide sequence ID" value="NZ_BATJ01000017.1"/>
</dbReference>
<dbReference type="EMBL" id="BATJ01000017">
    <property type="protein sequence ID" value="GAD68563.1"/>
    <property type="molecule type" value="Genomic_DNA"/>
</dbReference>
<keyword evidence="2" id="KW-1185">Reference proteome</keyword>
<comment type="caution">
    <text evidence="1">The sequence shown here is derived from an EMBL/GenBank/DDBJ whole genome shotgun (WGS) entry which is preliminary data.</text>
</comment>
<evidence type="ECO:0000313" key="2">
    <source>
        <dbReference type="Proteomes" id="UP000016570"/>
    </source>
</evidence>
<dbReference type="STRING" id="1219065.VPR01S_17_00120"/>
<reference evidence="1 2" key="1">
    <citation type="submission" date="2013-09" db="EMBL/GenBank/DDBJ databases">
        <title>Whole genome shotgun sequence of Vibrio proteolyticus NBRC 13287.</title>
        <authorList>
            <person name="Isaki S."/>
            <person name="Hosoyama A."/>
            <person name="Numata M."/>
            <person name="Hashimoto M."/>
            <person name="Hosoyama Y."/>
            <person name="Tsuchikane K."/>
            <person name="Noguchi M."/>
            <person name="Hirakata S."/>
            <person name="Ichikawa N."/>
            <person name="Ohji S."/>
            <person name="Yamazoe A."/>
            <person name="Fujita N."/>
        </authorList>
    </citation>
    <scope>NUCLEOTIDE SEQUENCE [LARGE SCALE GENOMIC DNA]</scope>
    <source>
        <strain evidence="1 2">NBRC 13287</strain>
    </source>
</reference>
<dbReference type="InterPro" id="IPR023393">
    <property type="entry name" value="START-like_dom_sf"/>
</dbReference>